<accession>A0ACD3T041</accession>
<comment type="caution">
    <text evidence="1">The sequence shown here is derived from an EMBL/GenBank/DDBJ whole genome shotgun (WGS) entry which is preliminary data.</text>
</comment>
<keyword evidence="1" id="KW-0121">Carboxypeptidase</keyword>
<keyword evidence="1" id="KW-0378">Hydrolase</keyword>
<name>A0ACD3T041_PHODM</name>
<gene>
    <name evidence="1" type="ORF">DA092_07200</name>
</gene>
<feature type="non-terminal residue" evidence="1">
    <location>
        <position position="1"/>
    </location>
</feature>
<dbReference type="Proteomes" id="UP000718715">
    <property type="component" value="Unassembled WGS sequence"/>
</dbReference>
<dbReference type="EMBL" id="PZOJ01000023">
    <property type="protein sequence ID" value="TMX76699.1"/>
    <property type="molecule type" value="Genomic_DNA"/>
</dbReference>
<sequence>NGLLWDKSLNVDGMKTGHTNNAGYSLVSTATEGKMRLISVVMGTKSPNARKAESKKLLNYGFRFFDTVSPNKANAPLVSEKVWMGDTDTVELGVTKDTYVTLPRTQTKDLKASFVINKELRAPIKKGEQLGTLYYRVGDQDVAQYPLVALNDVNEGSLFSRLVDYVMMLFQSWFN</sequence>
<evidence type="ECO:0000313" key="2">
    <source>
        <dbReference type="Proteomes" id="UP000718715"/>
    </source>
</evidence>
<organism evidence="1 2">
    <name type="scientific">Photobacterium damselae</name>
    <dbReference type="NCBI Taxonomy" id="38293"/>
    <lineage>
        <taxon>Bacteria</taxon>
        <taxon>Pseudomonadati</taxon>
        <taxon>Pseudomonadota</taxon>
        <taxon>Gammaproteobacteria</taxon>
        <taxon>Vibrionales</taxon>
        <taxon>Vibrionaceae</taxon>
        <taxon>Photobacterium</taxon>
    </lineage>
</organism>
<keyword evidence="2" id="KW-1185">Reference proteome</keyword>
<proteinExistence type="predicted"/>
<reference evidence="1" key="1">
    <citation type="submission" date="2018-03" db="EMBL/GenBank/DDBJ databases">
        <title>Genomic characterization of a polymicrobial infection associated with a disease outbreak in Pacific white shrimp (Litopenaeus vannamei).</title>
        <authorList>
            <person name="Turner J.W."/>
            <person name="Bachand P.T."/>
            <person name="Tallman J."/>
            <person name="Elledge N.C."/>
            <person name="Pinnell L.J."/>
            <person name="Laughlin R.C."/>
            <person name="Zimba P.V."/>
        </authorList>
    </citation>
    <scope>NUCLEOTIDE SEQUENCE</scope>
    <source>
        <strain evidence="1">Hep-2b-22</strain>
    </source>
</reference>
<protein>
    <submittedName>
        <fullName evidence="1">D-alanyl-D-alanine carboxypeptidase</fullName>
    </submittedName>
</protein>
<evidence type="ECO:0000313" key="1">
    <source>
        <dbReference type="EMBL" id="TMX76699.1"/>
    </source>
</evidence>
<keyword evidence="1" id="KW-0645">Protease</keyword>